<dbReference type="Proteomes" id="UP001201163">
    <property type="component" value="Unassembled WGS sequence"/>
</dbReference>
<dbReference type="PANTHER" id="PTHR13375">
    <property type="entry name" value="FMS INTERACTING PROTEIN"/>
    <property type="match status" value="1"/>
</dbReference>
<protein>
    <submittedName>
        <fullName evidence="5">Fms-interacting protein-domain-containing protein</fullName>
    </submittedName>
</protein>
<evidence type="ECO:0000313" key="5">
    <source>
        <dbReference type="EMBL" id="KAH8999286.1"/>
    </source>
</evidence>
<evidence type="ECO:0000256" key="2">
    <source>
        <dbReference type="ARBA" id="ARBA00008044"/>
    </source>
</evidence>
<comment type="subcellular location">
    <subcellularLocation>
        <location evidence="1">Nucleus</location>
    </subcellularLocation>
</comment>
<comment type="caution">
    <text evidence="5">The sequence shown here is derived from an EMBL/GenBank/DDBJ whole genome shotgun (WGS) entry which is preliminary data.</text>
</comment>
<feature type="coiled-coil region" evidence="4">
    <location>
        <begin position="38"/>
        <end position="83"/>
    </location>
</feature>
<accession>A0AAD4LPU8</accession>
<evidence type="ECO:0000256" key="1">
    <source>
        <dbReference type="ARBA" id="ARBA00004123"/>
    </source>
</evidence>
<dbReference type="GO" id="GO:0003729">
    <property type="term" value="F:mRNA binding"/>
    <property type="evidence" value="ECO:0007669"/>
    <property type="project" value="TreeGrafter"/>
</dbReference>
<gene>
    <name evidence="5" type="ORF">EDB92DRAFT_1790960</name>
</gene>
<evidence type="ECO:0000313" key="6">
    <source>
        <dbReference type="Proteomes" id="UP001201163"/>
    </source>
</evidence>
<proteinExistence type="inferred from homology"/>
<keyword evidence="6" id="KW-1185">Reference proteome</keyword>
<name>A0AAD4LPU8_9AGAM</name>
<dbReference type="Pfam" id="PF09766">
    <property type="entry name" value="FmiP_Thoc5"/>
    <property type="match status" value="1"/>
</dbReference>
<keyword evidence="3" id="KW-0539">Nucleus</keyword>
<organism evidence="5 6">
    <name type="scientific">Lactarius akahatsu</name>
    <dbReference type="NCBI Taxonomy" id="416441"/>
    <lineage>
        <taxon>Eukaryota</taxon>
        <taxon>Fungi</taxon>
        <taxon>Dikarya</taxon>
        <taxon>Basidiomycota</taxon>
        <taxon>Agaricomycotina</taxon>
        <taxon>Agaricomycetes</taxon>
        <taxon>Russulales</taxon>
        <taxon>Russulaceae</taxon>
        <taxon>Lactarius</taxon>
    </lineage>
</organism>
<keyword evidence="4" id="KW-0175">Coiled coil</keyword>
<sequence length="222" mass="25368">MQSPDLVIDALRQLVNDPSPNDDPPTVHIRAGALFARLKALNREANAAARAHKQVTADARHDMDQTHLRLQNLLYEKRHLEREIDKCRQFASVYQDIQMYSVEQFIELSPPEAHTEEALSNEHQLMLNRLGFELVERQRLDRKVKELTQEKEELLKSSKVQATTMEGVKVQIETLLKVHLFSYLRPFLCPPSFVQTASEIGKKVEELVPAVTTNSPEATHPS</sequence>
<dbReference type="GO" id="GO:0000445">
    <property type="term" value="C:THO complex part of transcription export complex"/>
    <property type="evidence" value="ECO:0007669"/>
    <property type="project" value="TreeGrafter"/>
</dbReference>
<dbReference type="EMBL" id="JAKELL010000004">
    <property type="protein sequence ID" value="KAH8999286.1"/>
    <property type="molecule type" value="Genomic_DNA"/>
</dbReference>
<dbReference type="PANTHER" id="PTHR13375:SF3">
    <property type="entry name" value="THO COMPLEX SUBUNIT 5 HOMOLOG"/>
    <property type="match status" value="1"/>
</dbReference>
<comment type="similarity">
    <text evidence="2">Belongs to the THOC5 family.</text>
</comment>
<evidence type="ECO:0000256" key="3">
    <source>
        <dbReference type="ARBA" id="ARBA00023242"/>
    </source>
</evidence>
<dbReference type="AlphaFoldDB" id="A0AAD4LPU8"/>
<evidence type="ECO:0000256" key="4">
    <source>
        <dbReference type="SAM" id="Coils"/>
    </source>
</evidence>
<dbReference type="InterPro" id="IPR019163">
    <property type="entry name" value="THO_Thoc5"/>
</dbReference>
<dbReference type="GO" id="GO:0006406">
    <property type="term" value="P:mRNA export from nucleus"/>
    <property type="evidence" value="ECO:0007669"/>
    <property type="project" value="TreeGrafter"/>
</dbReference>
<reference evidence="5" key="1">
    <citation type="submission" date="2022-01" db="EMBL/GenBank/DDBJ databases">
        <title>Comparative genomics reveals a dynamic genome evolution in the ectomycorrhizal milk-cap (Lactarius) mushrooms.</title>
        <authorList>
            <consortium name="DOE Joint Genome Institute"/>
            <person name="Lebreton A."/>
            <person name="Tang N."/>
            <person name="Kuo A."/>
            <person name="LaButti K."/>
            <person name="Drula E."/>
            <person name="Barry K."/>
            <person name="Clum A."/>
            <person name="Lipzen A."/>
            <person name="Mousain D."/>
            <person name="Ng V."/>
            <person name="Wang R."/>
            <person name="Wang X."/>
            <person name="Dai Y."/>
            <person name="Henrissat B."/>
            <person name="Grigoriev I.V."/>
            <person name="Guerin-Laguette A."/>
            <person name="Yu F."/>
            <person name="Martin F.M."/>
        </authorList>
    </citation>
    <scope>NUCLEOTIDE SEQUENCE</scope>
    <source>
        <strain evidence="5">QP</strain>
    </source>
</reference>